<keyword evidence="2" id="KW-1185">Reference proteome</keyword>
<name>A0ACB9ZVT2_CATRO</name>
<gene>
    <name evidence="1" type="ORF">M9H77_36520</name>
</gene>
<organism evidence="1 2">
    <name type="scientific">Catharanthus roseus</name>
    <name type="common">Madagascar periwinkle</name>
    <name type="synonym">Vinca rosea</name>
    <dbReference type="NCBI Taxonomy" id="4058"/>
    <lineage>
        <taxon>Eukaryota</taxon>
        <taxon>Viridiplantae</taxon>
        <taxon>Streptophyta</taxon>
        <taxon>Embryophyta</taxon>
        <taxon>Tracheophyta</taxon>
        <taxon>Spermatophyta</taxon>
        <taxon>Magnoliopsida</taxon>
        <taxon>eudicotyledons</taxon>
        <taxon>Gunneridae</taxon>
        <taxon>Pentapetalae</taxon>
        <taxon>asterids</taxon>
        <taxon>lamiids</taxon>
        <taxon>Gentianales</taxon>
        <taxon>Apocynaceae</taxon>
        <taxon>Rauvolfioideae</taxon>
        <taxon>Vinceae</taxon>
        <taxon>Catharanthinae</taxon>
        <taxon>Catharanthus</taxon>
    </lineage>
</organism>
<reference evidence="2" key="1">
    <citation type="journal article" date="2023" name="Nat. Plants">
        <title>Single-cell RNA sequencing provides a high-resolution roadmap for understanding the multicellular compartmentation of specialized metabolism.</title>
        <authorList>
            <person name="Sun S."/>
            <person name="Shen X."/>
            <person name="Li Y."/>
            <person name="Li Y."/>
            <person name="Wang S."/>
            <person name="Li R."/>
            <person name="Zhang H."/>
            <person name="Shen G."/>
            <person name="Guo B."/>
            <person name="Wei J."/>
            <person name="Xu J."/>
            <person name="St-Pierre B."/>
            <person name="Chen S."/>
            <person name="Sun C."/>
        </authorList>
    </citation>
    <scope>NUCLEOTIDE SEQUENCE [LARGE SCALE GENOMIC DNA]</scope>
</reference>
<proteinExistence type="predicted"/>
<dbReference type="Proteomes" id="UP001060085">
    <property type="component" value="Linkage Group LG08"/>
</dbReference>
<evidence type="ECO:0000313" key="2">
    <source>
        <dbReference type="Proteomes" id="UP001060085"/>
    </source>
</evidence>
<dbReference type="EMBL" id="CM044708">
    <property type="protein sequence ID" value="KAI5650515.1"/>
    <property type="molecule type" value="Genomic_DNA"/>
</dbReference>
<comment type="caution">
    <text evidence="1">The sequence shown here is derived from an EMBL/GenBank/DDBJ whole genome shotgun (WGS) entry which is preliminary data.</text>
</comment>
<accession>A0ACB9ZVT2</accession>
<evidence type="ECO:0000313" key="1">
    <source>
        <dbReference type="EMBL" id="KAI5650515.1"/>
    </source>
</evidence>
<protein>
    <submittedName>
        <fullName evidence="1">Uncharacterized protein</fullName>
    </submittedName>
</protein>
<sequence>MDNTCNMEQELTAGVFQLPGEPSIVINGLPPMAPEDGLVPCHVSGDSLSCKDTGFGEWLVGREVRKLFGEQFYSGKVTEFDKEMWWYRVVYEDGDLEDLEWKELQEILQPLDITVPLKTVASKIIRGSQKSLQKSRKTGAGGVNHGKGKEKEI</sequence>